<dbReference type="InterPro" id="IPR006685">
    <property type="entry name" value="MscS_channel_2nd"/>
</dbReference>
<gene>
    <name evidence="5" type="ORF">BGW36DRAFT_383455</name>
</gene>
<dbReference type="GO" id="GO:0016020">
    <property type="term" value="C:membrane"/>
    <property type="evidence" value="ECO:0007669"/>
    <property type="project" value="InterPro"/>
</dbReference>
<dbReference type="AlphaFoldDB" id="A0AAD4KME2"/>
<sequence length="813" mass="93112">MMESKSSSVTQSQAPIYHHDYDRSKLLSGEANGEANPKSYNARYSSGMVRSAKWLTVTIVVSVIISIPVIVLRTTLVSSDIQNLDQLKQVYQSQWKNLGFWISCWILVSWFSACVFHALIIFFPHIFRNVAKYINPAHARYWKVFYFMKWPVTILGCTICSYISYALIIYANDNLTANIDFSELPWDVFGNATITTQTDSNNVTYQIVTIDGFTYDDHNSKQTLFLAQDIIENVLFNIILWAALWFIEKCVILYISIHYNSRSNFGQLEYCKEVVQALVTLYDASIRLHPVNHYAFDTDDAAIIYSQPARREGRSGGRVRDISNMLDIGTQHFTSALGYVVNSSEESHWLVPRSSYAFVLRAIDNPTTARALANRIWMALASEERDVLTLEDIKKALAPQQFGYDDPEYLFRLVDESENGNIRQDEFVSTVVGIGKMRRNTYEAIADVSHALNTFDWVLCIILALSMVFFILVSWVPQIKALRDNIALVVVGGAFIVGRIGHEFFLGAIFLFFKHAFDVGDVVWLYNTPETTYVACVVKRLSLLYVVFERVDNNLEMQMPNDKLNTKRIENITRSGKNREQIDLSVDYETTFRDIQYLRNELTTFLGREDNRRDYRPNVDVRLKAIPDLQKIQLQVSFWHKSNWANEELRSARSSKFMCELLQTVRRIPINKPGGSGAKTGDEGKPSYMVAVSEEEAAVKRAAEKVKQKQKRFDFVKPADEGQPAKGPAQVDTSQLLEQELSPDEKLRQEEEKKRTAAEKAAKEEREKEETRLAEMAAMEQLNEIPLSERSRGSLNTARWQSNSKGVRSRRVY</sequence>
<dbReference type="Proteomes" id="UP001201262">
    <property type="component" value="Unassembled WGS sequence"/>
</dbReference>
<feature type="transmembrane region" description="Helical" evidence="2">
    <location>
        <begin position="234"/>
        <end position="255"/>
    </location>
</feature>
<feature type="transmembrane region" description="Helical" evidence="2">
    <location>
        <begin position="488"/>
        <end position="513"/>
    </location>
</feature>
<keyword evidence="2" id="KW-0812">Transmembrane</keyword>
<evidence type="ECO:0008006" key="7">
    <source>
        <dbReference type="Google" id="ProtNLM"/>
    </source>
</evidence>
<dbReference type="GeneID" id="70246949"/>
<dbReference type="PANTHER" id="PTHR31323:SF14">
    <property type="entry name" value="MECHANOSENSITIVE ION CHANNEL PROTEIN MSY2"/>
    <property type="match status" value="1"/>
</dbReference>
<evidence type="ECO:0000313" key="5">
    <source>
        <dbReference type="EMBL" id="KAH8693650.1"/>
    </source>
</evidence>
<dbReference type="RefSeq" id="XP_046069320.1">
    <property type="nucleotide sequence ID" value="XM_046216662.1"/>
</dbReference>
<feature type="transmembrane region" description="Helical" evidence="2">
    <location>
        <begin position="457"/>
        <end position="476"/>
    </location>
</feature>
<evidence type="ECO:0000256" key="2">
    <source>
        <dbReference type="SAM" id="Phobius"/>
    </source>
</evidence>
<name>A0AAD4KME2_9EURO</name>
<evidence type="ECO:0000259" key="3">
    <source>
        <dbReference type="Pfam" id="PF00924"/>
    </source>
</evidence>
<dbReference type="EMBL" id="JAJTJA010000009">
    <property type="protein sequence ID" value="KAH8693650.1"/>
    <property type="molecule type" value="Genomic_DNA"/>
</dbReference>
<keyword evidence="2" id="KW-0472">Membrane</keyword>
<dbReference type="GO" id="GO:0006874">
    <property type="term" value="P:intracellular calcium ion homeostasis"/>
    <property type="evidence" value="ECO:0007669"/>
    <property type="project" value="TreeGrafter"/>
</dbReference>
<keyword evidence="6" id="KW-1185">Reference proteome</keyword>
<dbReference type="GO" id="GO:0005262">
    <property type="term" value="F:calcium channel activity"/>
    <property type="evidence" value="ECO:0007669"/>
    <property type="project" value="TreeGrafter"/>
</dbReference>
<organism evidence="5 6">
    <name type="scientific">Talaromyces proteolyticus</name>
    <dbReference type="NCBI Taxonomy" id="1131652"/>
    <lineage>
        <taxon>Eukaryota</taxon>
        <taxon>Fungi</taxon>
        <taxon>Dikarya</taxon>
        <taxon>Ascomycota</taxon>
        <taxon>Pezizomycotina</taxon>
        <taxon>Eurotiomycetes</taxon>
        <taxon>Eurotiomycetidae</taxon>
        <taxon>Eurotiales</taxon>
        <taxon>Trichocomaceae</taxon>
        <taxon>Talaromyces</taxon>
        <taxon>Talaromyces sect. Bacilispori</taxon>
    </lineage>
</organism>
<accession>A0AAD4KME2</accession>
<evidence type="ECO:0000259" key="4">
    <source>
        <dbReference type="Pfam" id="PF25886"/>
    </source>
</evidence>
<feature type="transmembrane region" description="Helical" evidence="2">
    <location>
        <begin position="54"/>
        <end position="78"/>
    </location>
</feature>
<feature type="domain" description="Mechanosensitive ion channel protein Msy1/2-like transmembrane" evidence="4">
    <location>
        <begin position="50"/>
        <end position="259"/>
    </location>
</feature>
<protein>
    <recommendedName>
        <fullName evidence="7">EF-hand domain-containing protein</fullName>
    </recommendedName>
</protein>
<reference evidence="5" key="1">
    <citation type="submission" date="2021-12" db="EMBL/GenBank/DDBJ databases">
        <title>Convergent genome expansion in fungi linked to evolution of root-endophyte symbiosis.</title>
        <authorList>
            <consortium name="DOE Joint Genome Institute"/>
            <person name="Ke Y.-H."/>
            <person name="Bonito G."/>
            <person name="Liao H.-L."/>
            <person name="Looney B."/>
            <person name="Rojas-Flechas A."/>
            <person name="Nash J."/>
            <person name="Hameed K."/>
            <person name="Schadt C."/>
            <person name="Martin F."/>
            <person name="Crous P.W."/>
            <person name="Miettinen O."/>
            <person name="Magnuson J.K."/>
            <person name="Labbe J."/>
            <person name="Jacobson D."/>
            <person name="Doktycz M.J."/>
            <person name="Veneault-Fourrey C."/>
            <person name="Kuo A."/>
            <person name="Mondo S."/>
            <person name="Calhoun S."/>
            <person name="Riley R."/>
            <person name="Ohm R."/>
            <person name="LaButti K."/>
            <person name="Andreopoulos B."/>
            <person name="Pangilinan J."/>
            <person name="Nolan M."/>
            <person name="Tritt A."/>
            <person name="Clum A."/>
            <person name="Lipzen A."/>
            <person name="Daum C."/>
            <person name="Barry K."/>
            <person name="Grigoriev I.V."/>
            <person name="Vilgalys R."/>
        </authorList>
    </citation>
    <scope>NUCLEOTIDE SEQUENCE</scope>
    <source>
        <strain evidence="5">PMI_201</strain>
    </source>
</reference>
<proteinExistence type="predicted"/>
<evidence type="ECO:0000313" key="6">
    <source>
        <dbReference type="Proteomes" id="UP001201262"/>
    </source>
</evidence>
<feature type="region of interest" description="Disordered" evidence="1">
    <location>
        <begin position="713"/>
        <end position="813"/>
    </location>
</feature>
<feature type="compositionally biased region" description="Basic and acidic residues" evidence="1">
    <location>
        <begin position="743"/>
        <end position="773"/>
    </location>
</feature>
<keyword evidence="2" id="KW-1133">Transmembrane helix</keyword>
<dbReference type="PANTHER" id="PTHR31323">
    <property type="entry name" value="MECHANOSENSITIVE ION CHANNEL PROTEIN MSY2"/>
    <property type="match status" value="1"/>
</dbReference>
<feature type="domain" description="Mechanosensitive ion channel MscS" evidence="3">
    <location>
        <begin position="505"/>
        <end position="574"/>
    </location>
</feature>
<dbReference type="InterPro" id="IPR058650">
    <property type="entry name" value="Msy1/2-like"/>
</dbReference>
<dbReference type="Pfam" id="PF25886">
    <property type="entry name" value="Msy1"/>
    <property type="match status" value="1"/>
</dbReference>
<evidence type="ECO:0000256" key="1">
    <source>
        <dbReference type="SAM" id="MobiDB-lite"/>
    </source>
</evidence>
<feature type="compositionally biased region" description="Polar residues" evidence="1">
    <location>
        <begin position="793"/>
        <end position="806"/>
    </location>
</feature>
<comment type="caution">
    <text evidence="5">The sequence shown here is derived from an EMBL/GenBank/DDBJ whole genome shotgun (WGS) entry which is preliminary data.</text>
</comment>
<feature type="transmembrane region" description="Helical" evidence="2">
    <location>
        <begin position="144"/>
        <end position="171"/>
    </location>
</feature>
<dbReference type="Pfam" id="PF00924">
    <property type="entry name" value="MS_channel_2nd"/>
    <property type="match status" value="1"/>
</dbReference>
<feature type="transmembrane region" description="Helical" evidence="2">
    <location>
        <begin position="98"/>
        <end position="123"/>
    </location>
</feature>